<evidence type="ECO:0000256" key="6">
    <source>
        <dbReference type="ARBA" id="ARBA00023136"/>
    </source>
</evidence>
<feature type="domain" description="Cation efflux protein transmembrane" evidence="8">
    <location>
        <begin position="10"/>
        <end position="217"/>
    </location>
</feature>
<accession>A0ABT3JHD2</accession>
<dbReference type="Proteomes" id="UP001526246">
    <property type="component" value="Unassembled WGS sequence"/>
</dbReference>
<evidence type="ECO:0000256" key="3">
    <source>
        <dbReference type="ARBA" id="ARBA00022448"/>
    </source>
</evidence>
<evidence type="ECO:0000313" key="10">
    <source>
        <dbReference type="EMBL" id="MCW3798482.1"/>
    </source>
</evidence>
<evidence type="ECO:0000256" key="1">
    <source>
        <dbReference type="ARBA" id="ARBA00004141"/>
    </source>
</evidence>
<feature type="transmembrane region" description="Helical" evidence="7">
    <location>
        <begin position="166"/>
        <end position="185"/>
    </location>
</feature>
<evidence type="ECO:0000256" key="4">
    <source>
        <dbReference type="ARBA" id="ARBA00022692"/>
    </source>
</evidence>
<comment type="subcellular location">
    <subcellularLocation>
        <location evidence="1">Membrane</location>
        <topology evidence="1">Multi-pass membrane protein</topology>
    </subcellularLocation>
</comment>
<dbReference type="SUPFAM" id="SSF160240">
    <property type="entry name" value="Cation efflux protein cytoplasmic domain-like"/>
    <property type="match status" value="1"/>
</dbReference>
<dbReference type="EMBL" id="JAPDOB010000002">
    <property type="protein sequence ID" value="MCW3798482.1"/>
    <property type="molecule type" value="Genomic_DNA"/>
</dbReference>
<keyword evidence="3" id="KW-0813">Transport</keyword>
<gene>
    <name evidence="10" type="ORF">OMW55_11765</name>
</gene>
<keyword evidence="4 7" id="KW-0812">Transmembrane</keyword>
<dbReference type="PANTHER" id="PTHR13414">
    <property type="entry name" value="HUEL-CATION TRANSPORTER"/>
    <property type="match status" value="1"/>
</dbReference>
<dbReference type="Gene3D" id="1.20.1510.10">
    <property type="entry name" value="Cation efflux protein transmembrane domain"/>
    <property type="match status" value="1"/>
</dbReference>
<dbReference type="SUPFAM" id="SSF161111">
    <property type="entry name" value="Cation efflux protein transmembrane domain-like"/>
    <property type="match status" value="1"/>
</dbReference>
<dbReference type="Pfam" id="PF16916">
    <property type="entry name" value="ZT_dimer"/>
    <property type="match status" value="1"/>
</dbReference>
<protein>
    <submittedName>
        <fullName evidence="10">Cation diffusion facilitator family transporter</fullName>
    </submittedName>
</protein>
<name>A0ABT3JHD2_9SPHN</name>
<evidence type="ECO:0000256" key="5">
    <source>
        <dbReference type="ARBA" id="ARBA00022989"/>
    </source>
</evidence>
<evidence type="ECO:0000256" key="7">
    <source>
        <dbReference type="SAM" id="Phobius"/>
    </source>
</evidence>
<keyword evidence="11" id="KW-1185">Reference proteome</keyword>
<comment type="caution">
    <text evidence="10">The sequence shown here is derived from an EMBL/GenBank/DDBJ whole genome shotgun (WGS) entry which is preliminary data.</text>
</comment>
<feature type="transmembrane region" description="Helical" evidence="7">
    <location>
        <begin position="112"/>
        <end position="132"/>
    </location>
</feature>
<dbReference type="Pfam" id="PF01545">
    <property type="entry name" value="Cation_efflux"/>
    <property type="match status" value="1"/>
</dbReference>
<dbReference type="InterPro" id="IPR027469">
    <property type="entry name" value="Cation_efflux_TMD_sf"/>
</dbReference>
<dbReference type="RefSeq" id="WP_264883343.1">
    <property type="nucleotide sequence ID" value="NZ_JAPDOB010000002.1"/>
</dbReference>
<sequence length="312" mass="33426">MAEHSSRTAIIAALIGNLCIAATKGVAAAVSGSSAMLSEAIHSVVDTGNEVLLLYGQHRSTLPPDPRHPFGHGRELYFWSFVVALLIFALGAGVSAYEGVIHIMNPEPITKAWVSFVVLGLSFVFEGISWWFGWKSFNQARRGKRFWLAFKSSKDPATFLVLFEDSAALLGIVIAAAATGLSILLQRPWIDGFGSILIGILLAVVAVLLARESKALLIGEGAAPELTSSIRQIANAEPRVTQVTDVTTSQLAPDQVIANIAIDIEDSLRVPDVEQLIASLAQRISAEHPELFRVFIRPEPAQGEHSGAAEVG</sequence>
<keyword evidence="6 7" id="KW-0472">Membrane</keyword>
<comment type="similarity">
    <text evidence="2">Belongs to the cation diffusion facilitator (CDF) transporter (TC 2.A.4) family.</text>
</comment>
<proteinExistence type="inferred from homology"/>
<dbReference type="Gene3D" id="3.30.70.1350">
    <property type="entry name" value="Cation efflux protein, cytoplasmic domain"/>
    <property type="match status" value="1"/>
</dbReference>
<evidence type="ECO:0000259" key="9">
    <source>
        <dbReference type="Pfam" id="PF16916"/>
    </source>
</evidence>
<feature type="transmembrane region" description="Helical" evidence="7">
    <location>
        <begin position="76"/>
        <end position="100"/>
    </location>
</feature>
<feature type="transmembrane region" description="Helical" evidence="7">
    <location>
        <begin position="192"/>
        <end position="210"/>
    </location>
</feature>
<evidence type="ECO:0000259" key="8">
    <source>
        <dbReference type="Pfam" id="PF01545"/>
    </source>
</evidence>
<dbReference type="InterPro" id="IPR040177">
    <property type="entry name" value="SLC30A9"/>
</dbReference>
<dbReference type="InterPro" id="IPR058533">
    <property type="entry name" value="Cation_efflux_TM"/>
</dbReference>
<keyword evidence="5 7" id="KW-1133">Transmembrane helix</keyword>
<dbReference type="InterPro" id="IPR036837">
    <property type="entry name" value="Cation_efflux_CTD_sf"/>
</dbReference>
<dbReference type="InterPro" id="IPR002524">
    <property type="entry name" value="Cation_efflux"/>
</dbReference>
<reference evidence="10 11" key="1">
    <citation type="submission" date="2022-10" db="EMBL/GenBank/DDBJ databases">
        <title>Sphingomonas sp.</title>
        <authorList>
            <person name="Jin C."/>
        </authorList>
    </citation>
    <scope>NUCLEOTIDE SEQUENCE [LARGE SCALE GENOMIC DNA]</scope>
    <source>
        <strain evidence="10 11">BN140010</strain>
    </source>
</reference>
<dbReference type="PANTHER" id="PTHR13414:SF9">
    <property type="entry name" value="PROTON-COUPLED ZINC ANTIPORTER SLC30A9, MITOCHONDRIAL"/>
    <property type="match status" value="1"/>
</dbReference>
<dbReference type="NCBIfam" id="TIGR01297">
    <property type="entry name" value="CDF"/>
    <property type="match status" value="1"/>
</dbReference>
<dbReference type="InterPro" id="IPR027470">
    <property type="entry name" value="Cation_efflux_CTD"/>
</dbReference>
<feature type="domain" description="Cation efflux protein cytoplasmic" evidence="9">
    <location>
        <begin position="224"/>
        <end position="300"/>
    </location>
</feature>
<organism evidence="10 11">
    <name type="scientific">Sphingomonas arvum</name>
    <dbReference type="NCBI Taxonomy" id="2992113"/>
    <lineage>
        <taxon>Bacteria</taxon>
        <taxon>Pseudomonadati</taxon>
        <taxon>Pseudomonadota</taxon>
        <taxon>Alphaproteobacteria</taxon>
        <taxon>Sphingomonadales</taxon>
        <taxon>Sphingomonadaceae</taxon>
        <taxon>Sphingomonas</taxon>
    </lineage>
</organism>
<evidence type="ECO:0000313" key="11">
    <source>
        <dbReference type="Proteomes" id="UP001526246"/>
    </source>
</evidence>
<evidence type="ECO:0000256" key="2">
    <source>
        <dbReference type="ARBA" id="ARBA00008114"/>
    </source>
</evidence>